<feature type="transmembrane region" description="Helical" evidence="1">
    <location>
        <begin position="231"/>
        <end position="254"/>
    </location>
</feature>
<protein>
    <submittedName>
        <fullName evidence="3">Putative glucosyl-3-phosphoglycerate synthase</fullName>
    </submittedName>
</protein>
<organism evidence="3 4">
    <name type="scientific">Priestia megaterium Q3</name>
    <dbReference type="NCBI Taxonomy" id="1452722"/>
    <lineage>
        <taxon>Bacteria</taxon>
        <taxon>Bacillati</taxon>
        <taxon>Bacillota</taxon>
        <taxon>Bacilli</taxon>
        <taxon>Bacillales</taxon>
        <taxon>Bacillaceae</taxon>
        <taxon>Priestia</taxon>
    </lineage>
</organism>
<dbReference type="SUPFAM" id="SSF53448">
    <property type="entry name" value="Nucleotide-diphospho-sugar transferases"/>
    <property type="match status" value="1"/>
</dbReference>
<dbReference type="PANTHER" id="PTHR48090">
    <property type="entry name" value="UNDECAPRENYL-PHOSPHATE 4-DEOXY-4-FORMAMIDO-L-ARABINOSE TRANSFERASE-RELATED"/>
    <property type="match status" value="1"/>
</dbReference>
<keyword evidence="1" id="KW-1133">Transmembrane helix</keyword>
<dbReference type="EMBL" id="CP010586">
    <property type="protein sequence ID" value="AKP80193.1"/>
    <property type="molecule type" value="Genomic_DNA"/>
</dbReference>
<evidence type="ECO:0000313" key="3">
    <source>
        <dbReference type="EMBL" id="AKP80193.1"/>
    </source>
</evidence>
<dbReference type="Pfam" id="PF00535">
    <property type="entry name" value="Glycos_transf_2"/>
    <property type="match status" value="1"/>
</dbReference>
<dbReference type="AlphaFoldDB" id="A0A806UBX1"/>
<proteinExistence type="predicted"/>
<sequence>MKVAVLIPCYNEEVTIGKVIDDFKRELPSADIYVYDNNSKDRTSEIALEHGAIVKKEFKQGKGNVVRSMFQEIDADCYVMVDGDDTYPAEFVHQLIDPIRNREANMVIGDRLSNGTYLEENKRAFHNFGNNLVRSLINGLYKSNIKDIMTGYRAYDKLFVKSIPVMSPGFEIETEMSLHALDKRFRLKEIAIDYRDRPEGSESKLNTFSDGFKVLRMIFTLFKEYKPLQFFSIWTVLFIVAGLAVGAPVLYEFFDTGFITKVPSSILATGLMVLGVLSFVCGLILDTIASLNRKQYELELNKKIEQIEQVGE</sequence>
<dbReference type="Proteomes" id="UP000036410">
    <property type="component" value="Chromosome"/>
</dbReference>
<accession>A0A806UBX1</accession>
<feature type="domain" description="Glycosyltransferase 2-like" evidence="2">
    <location>
        <begin position="5"/>
        <end position="157"/>
    </location>
</feature>
<reference evidence="3 4" key="1">
    <citation type="submission" date="2015-01" db="EMBL/GenBank/DDBJ databases">
        <title>Genome sequence of bacillus megaterium Q3.</title>
        <authorList>
            <person name="Wang Y."/>
            <person name="Luo K."/>
            <person name="Bai L."/>
            <person name="Luo F."/>
        </authorList>
    </citation>
    <scope>NUCLEOTIDE SEQUENCE [LARGE SCALE GENOMIC DNA]</scope>
    <source>
        <strain evidence="3 4">Q3</strain>
    </source>
</reference>
<dbReference type="InterPro" id="IPR001173">
    <property type="entry name" value="Glyco_trans_2-like"/>
</dbReference>
<dbReference type="InterPro" id="IPR050256">
    <property type="entry name" value="Glycosyltransferase_2"/>
</dbReference>
<keyword evidence="1" id="KW-0472">Membrane</keyword>
<dbReference type="PANTHER" id="PTHR48090:SF7">
    <property type="entry name" value="RFBJ PROTEIN"/>
    <property type="match status" value="1"/>
</dbReference>
<name>A0A806UBX1_PRIMG</name>
<evidence type="ECO:0000256" key="1">
    <source>
        <dbReference type="SAM" id="Phobius"/>
    </source>
</evidence>
<evidence type="ECO:0000313" key="4">
    <source>
        <dbReference type="Proteomes" id="UP000036410"/>
    </source>
</evidence>
<dbReference type="CDD" id="cd04179">
    <property type="entry name" value="DPM_DPG-synthase_like"/>
    <property type="match status" value="1"/>
</dbReference>
<gene>
    <name evidence="3" type="ORF">AS52_05265</name>
</gene>
<dbReference type="InterPro" id="IPR029044">
    <property type="entry name" value="Nucleotide-diphossugar_trans"/>
</dbReference>
<dbReference type="Gene3D" id="3.90.550.10">
    <property type="entry name" value="Spore Coat Polysaccharide Biosynthesis Protein SpsA, Chain A"/>
    <property type="match status" value="1"/>
</dbReference>
<keyword evidence="1" id="KW-0812">Transmembrane</keyword>
<evidence type="ECO:0000259" key="2">
    <source>
        <dbReference type="Pfam" id="PF00535"/>
    </source>
</evidence>
<feature type="transmembrane region" description="Helical" evidence="1">
    <location>
        <begin position="266"/>
        <end position="285"/>
    </location>
</feature>
<dbReference type="RefSeq" id="WP_028411948.1">
    <property type="nucleotide sequence ID" value="NZ_CP010586.1"/>
</dbReference>